<comment type="caution">
    <text evidence="1">The sequence shown here is derived from an EMBL/GenBank/DDBJ whole genome shotgun (WGS) entry which is preliminary data.</text>
</comment>
<dbReference type="Proteomes" id="UP001519460">
    <property type="component" value="Unassembled WGS sequence"/>
</dbReference>
<name>A0ABD0LDY9_9CAEN</name>
<dbReference type="AlphaFoldDB" id="A0ABD0LDY9"/>
<reference evidence="1 2" key="1">
    <citation type="journal article" date="2023" name="Sci. Data">
        <title>Genome assembly of the Korean intertidal mud-creeper Batillaria attramentaria.</title>
        <authorList>
            <person name="Patra A.K."/>
            <person name="Ho P.T."/>
            <person name="Jun S."/>
            <person name="Lee S.J."/>
            <person name="Kim Y."/>
            <person name="Won Y.J."/>
        </authorList>
    </citation>
    <scope>NUCLEOTIDE SEQUENCE [LARGE SCALE GENOMIC DNA]</scope>
    <source>
        <strain evidence="1">Wonlab-2016</strain>
    </source>
</reference>
<accession>A0ABD0LDY9</accession>
<keyword evidence="2" id="KW-1185">Reference proteome</keyword>
<gene>
    <name evidence="1" type="ORF">BaRGS_00011200</name>
</gene>
<protein>
    <submittedName>
        <fullName evidence="1">Uncharacterized protein</fullName>
    </submittedName>
</protein>
<evidence type="ECO:0000313" key="1">
    <source>
        <dbReference type="EMBL" id="KAK7497560.1"/>
    </source>
</evidence>
<dbReference type="EMBL" id="JACVVK020000057">
    <property type="protein sequence ID" value="KAK7497560.1"/>
    <property type="molecule type" value="Genomic_DNA"/>
</dbReference>
<evidence type="ECO:0000313" key="2">
    <source>
        <dbReference type="Proteomes" id="UP001519460"/>
    </source>
</evidence>
<sequence>MGTDRTVFGIMGTVLPLGLCYSITSTVLPRGWFYIPWAQCYNGYGVTVSQARCYHGVLATSLPTDRLQWESGRRQFARAETVSHRADRDVRHSFGDHQLGDDRPCEILPVLVSIARETSDSSSCAICWE</sequence>
<organism evidence="1 2">
    <name type="scientific">Batillaria attramentaria</name>
    <dbReference type="NCBI Taxonomy" id="370345"/>
    <lineage>
        <taxon>Eukaryota</taxon>
        <taxon>Metazoa</taxon>
        <taxon>Spiralia</taxon>
        <taxon>Lophotrochozoa</taxon>
        <taxon>Mollusca</taxon>
        <taxon>Gastropoda</taxon>
        <taxon>Caenogastropoda</taxon>
        <taxon>Sorbeoconcha</taxon>
        <taxon>Cerithioidea</taxon>
        <taxon>Batillariidae</taxon>
        <taxon>Batillaria</taxon>
    </lineage>
</organism>
<proteinExistence type="predicted"/>